<reference evidence="1 2" key="1">
    <citation type="submission" date="2017-10" db="EMBL/GenBank/DDBJ databases">
        <title>The draft genome sequence of Lewinella nigricans NBRC 102662.</title>
        <authorList>
            <person name="Wang K."/>
        </authorList>
    </citation>
    <scope>NUCLEOTIDE SEQUENCE [LARGE SCALE GENOMIC DNA]</scope>
    <source>
        <strain evidence="1 2">NBRC 102662</strain>
    </source>
</reference>
<dbReference type="Pfam" id="PF14121">
    <property type="entry name" value="Porin_10"/>
    <property type="match status" value="1"/>
</dbReference>
<comment type="caution">
    <text evidence="1">The sequence shown here is derived from an EMBL/GenBank/DDBJ whole genome shotgun (WGS) entry which is preliminary data.</text>
</comment>
<gene>
    <name evidence="1" type="ORF">CRP01_06460</name>
</gene>
<keyword evidence="2" id="KW-1185">Reference proteome</keyword>
<dbReference type="AlphaFoldDB" id="A0A2D0NFS9"/>
<evidence type="ECO:0000313" key="2">
    <source>
        <dbReference type="Proteomes" id="UP000223913"/>
    </source>
</evidence>
<dbReference type="Proteomes" id="UP000223913">
    <property type="component" value="Unassembled WGS sequence"/>
</dbReference>
<dbReference type="EMBL" id="PDUD01000010">
    <property type="protein sequence ID" value="PHN07268.1"/>
    <property type="molecule type" value="Genomic_DNA"/>
</dbReference>
<evidence type="ECO:0000313" key="1">
    <source>
        <dbReference type="EMBL" id="PHN07268.1"/>
    </source>
</evidence>
<accession>A0A2D0NFS9</accession>
<dbReference type="InterPro" id="IPR025631">
    <property type="entry name" value="Porin_10"/>
</dbReference>
<protein>
    <recommendedName>
        <fullName evidence="3">Porin</fullName>
    </recommendedName>
</protein>
<proteinExistence type="predicted"/>
<name>A0A2D0NFS9_FLAN2</name>
<dbReference type="OrthoDB" id="1489309at2"/>
<sequence>MSVLRSSGLFLLFLMGWVLTANGQRFPTGTNNTGIDSRTSGRSDSEFEEQVTEEPDTFGVFIFFADNPNQETEYADTTLHRNFQQYDPARRRELDWKTLGNLGSASEPMVYQPRFRQGLDVGLHQYDLYITDAGDLPFYRLERAFTKLEYVLGSEQADGYLKTRFSRNFANGLNFSLYYDRISQLGRFDQYPNQNSRNTSLGGGMWFHSKNDRYDGFFSIMANTIEQEDNGGLDSLPSTGGVFADPSSAIVFLEDGQTRHSHRDFSYKHYYRFGGRADSTGNVKRAYTLSHRLRYKRSNYKFYDAFNAGDTLFYNRYPSLITDARGARFYINHREISNEFTLSTYKLSQVQSENEARNQRDLLELGLLHRYHVLDLDVADSVVNNLFLTGKLNFRPGAALQLNTSAHLGILGNVGDYRINGQLFIDLKRLGSLKVEATNQLYRPTVLQDRFYLSQQQVWDRNFTATLETNLTASYRLPWLDLEVGAGYHLINNFIYFDTTGLVRQTGIPLSITQLIIRKDFRVGKFHLDNTVALQQASEQTIRLPGVFGKHSLYYTGKWFQVLDVKLGLDLRYNTAYRPHYYNPFTGQFQLQDEQGVAFYPITDAFFSMRVTRFRAFVKYENATSAIFNEPKSLINPKVPTRDVLRSRAYYQTARYLFPDAALRIGVSWRLLD</sequence>
<organism evidence="1 2">
    <name type="scientific">Flavilitoribacter nigricans (strain ATCC 23147 / DSM 23189 / NBRC 102662 / NCIMB 1420 / SS-2)</name>
    <name type="common">Lewinella nigricans</name>
    <dbReference type="NCBI Taxonomy" id="1122177"/>
    <lineage>
        <taxon>Bacteria</taxon>
        <taxon>Pseudomonadati</taxon>
        <taxon>Bacteroidota</taxon>
        <taxon>Saprospiria</taxon>
        <taxon>Saprospirales</taxon>
        <taxon>Lewinellaceae</taxon>
        <taxon>Flavilitoribacter</taxon>
    </lineage>
</organism>
<evidence type="ECO:0008006" key="3">
    <source>
        <dbReference type="Google" id="ProtNLM"/>
    </source>
</evidence>